<dbReference type="SUPFAM" id="SSF53244">
    <property type="entry name" value="MurD-like peptide ligases, peptide-binding domain"/>
    <property type="match status" value="1"/>
</dbReference>
<dbReference type="Gene3D" id="3.40.1190.10">
    <property type="entry name" value="Mur-like, catalytic domain"/>
    <property type="match status" value="1"/>
</dbReference>
<dbReference type="Gene3D" id="3.40.50.720">
    <property type="entry name" value="NAD(P)-binding Rossmann-like Domain"/>
    <property type="match status" value="1"/>
</dbReference>
<accession>A0A136M0Q3</accession>
<dbReference type="Pfam" id="PF01225">
    <property type="entry name" value="Mur_ligase"/>
    <property type="match status" value="1"/>
</dbReference>
<dbReference type="InterPro" id="IPR000713">
    <property type="entry name" value="Mur_ligase_N"/>
</dbReference>
<evidence type="ECO:0000259" key="3">
    <source>
        <dbReference type="Pfam" id="PF08245"/>
    </source>
</evidence>
<dbReference type="PANTHER" id="PTHR43445">
    <property type="entry name" value="UDP-N-ACETYLMURAMATE--L-ALANINE LIGASE-RELATED"/>
    <property type="match status" value="1"/>
</dbReference>
<dbReference type="EMBL" id="JYNZ01000002">
    <property type="protein sequence ID" value="KXK27456.1"/>
    <property type="molecule type" value="Genomic_DNA"/>
</dbReference>
<organism evidence="4 5">
    <name type="scientific">candidate division WS6 bacterium OLB20</name>
    <dbReference type="NCBI Taxonomy" id="1617426"/>
    <lineage>
        <taxon>Bacteria</taxon>
        <taxon>Candidatus Dojkabacteria</taxon>
    </lineage>
</organism>
<dbReference type="InterPro" id="IPR036615">
    <property type="entry name" value="Mur_ligase_C_dom_sf"/>
</dbReference>
<sequence>MNVFKYLTGSMDNWVHIIGIAGVTTSGVAAMFRQLGWKVTGSDKGFYPPVSTFLAEQEIEVMPGFKPERLTVDGRHPDLVVFQGTKGSSNKEYTEALRLGLTVKTYPAVLQEYVINPARSIVVAGTYGKTTTTAAVAAILSHAGNNPGWMFGGLSTDGTLPVMQGGKQSYSVVEGDEYLISTDDRRSKFLLYSPVYLVLTAMQWDHPDLFPTKESYLDAFTGLISQVPAEGLIVANAADIHIVEAVKNAACRVVFYAADHTTAHAKPDWILMRGSKPLPSFVRDTDSPEIIPYERKLIGEFNEENLLAAGALAYELGIRKERIQEAISKFSGIRRRLEVRFENEHTVIIDDFGSSPPKARGALHAVRTDYPDAYIAAVFEPNTGNRVAASLSEYKDAFADADAVYFPRFTRLPKSDTIHMDESELAEA</sequence>
<feature type="domain" description="Mur ligase N-terminal catalytic" evidence="2">
    <location>
        <begin position="15"/>
        <end position="113"/>
    </location>
</feature>
<feature type="transmembrane region" description="Helical" evidence="1">
    <location>
        <begin position="14"/>
        <end position="32"/>
    </location>
</feature>
<evidence type="ECO:0000256" key="1">
    <source>
        <dbReference type="SAM" id="Phobius"/>
    </source>
</evidence>
<dbReference type="GO" id="GO:0016881">
    <property type="term" value="F:acid-amino acid ligase activity"/>
    <property type="evidence" value="ECO:0007669"/>
    <property type="project" value="InterPro"/>
</dbReference>
<dbReference type="EC" id="6.3.2.-" evidence="4"/>
<keyword evidence="1" id="KW-0812">Transmembrane</keyword>
<dbReference type="AlphaFoldDB" id="A0A136M0Q3"/>
<dbReference type="SUPFAM" id="SSF51984">
    <property type="entry name" value="MurCD N-terminal domain"/>
    <property type="match status" value="1"/>
</dbReference>
<comment type="caution">
    <text evidence="4">The sequence shown here is derived from an EMBL/GenBank/DDBJ whole genome shotgun (WGS) entry which is preliminary data.</text>
</comment>
<dbReference type="InterPro" id="IPR013221">
    <property type="entry name" value="Mur_ligase_cen"/>
</dbReference>
<evidence type="ECO:0000313" key="5">
    <source>
        <dbReference type="Proteomes" id="UP000070457"/>
    </source>
</evidence>
<dbReference type="PANTHER" id="PTHR43445:SF5">
    <property type="entry name" value="UDP-N-ACETYLMURAMATE--L-ALANYL-GAMMA-D-GLUTAMYL-MESO-2,6-DIAMINOHEPTANDIOATE LIGASE"/>
    <property type="match status" value="1"/>
</dbReference>
<evidence type="ECO:0000313" key="4">
    <source>
        <dbReference type="EMBL" id="KXK27456.1"/>
    </source>
</evidence>
<dbReference type="Pfam" id="PF08245">
    <property type="entry name" value="Mur_ligase_M"/>
    <property type="match status" value="1"/>
</dbReference>
<protein>
    <submittedName>
        <fullName evidence="4">UDP-N-acetylmuramate:L-alanyl-gamma-D-glutamyl-meso-diaminopimelate ligase</fullName>
        <ecNumber evidence="4">6.3.2.-</ecNumber>
    </submittedName>
</protein>
<dbReference type="STRING" id="1617426.TR69_WS6001000333"/>
<reference evidence="4 5" key="1">
    <citation type="submission" date="2015-02" db="EMBL/GenBank/DDBJ databases">
        <title>Improved understanding of the partial-nitritation anammox process through 23 genomes representing the majority of the microbial community.</title>
        <authorList>
            <person name="Speth D.R."/>
            <person name="In T Zandt M."/>
            <person name="Guerrero Cruz S."/>
            <person name="Jetten M.S."/>
            <person name="Dutilh B.E."/>
        </authorList>
    </citation>
    <scope>NUCLEOTIDE SEQUENCE [LARGE SCALE GENOMIC DNA]</scope>
    <source>
        <strain evidence="4">OLB20</strain>
    </source>
</reference>
<evidence type="ECO:0000259" key="2">
    <source>
        <dbReference type="Pfam" id="PF01225"/>
    </source>
</evidence>
<dbReference type="SUPFAM" id="SSF53623">
    <property type="entry name" value="MurD-like peptide ligases, catalytic domain"/>
    <property type="match status" value="1"/>
</dbReference>
<dbReference type="InterPro" id="IPR050061">
    <property type="entry name" value="MurCDEF_pg_biosynth"/>
</dbReference>
<gene>
    <name evidence="4" type="primary">mpl</name>
    <name evidence="4" type="ORF">TR69_WS6001000333</name>
</gene>
<dbReference type="Gene3D" id="3.90.190.20">
    <property type="entry name" value="Mur ligase, C-terminal domain"/>
    <property type="match status" value="1"/>
</dbReference>
<feature type="domain" description="Mur ligase central" evidence="3">
    <location>
        <begin position="123"/>
        <end position="313"/>
    </location>
</feature>
<keyword evidence="4" id="KW-0436">Ligase</keyword>
<dbReference type="Proteomes" id="UP000070457">
    <property type="component" value="Unassembled WGS sequence"/>
</dbReference>
<name>A0A136M0Q3_9BACT</name>
<keyword evidence="1" id="KW-0472">Membrane</keyword>
<keyword evidence="1" id="KW-1133">Transmembrane helix</keyword>
<dbReference type="GO" id="GO:0005524">
    <property type="term" value="F:ATP binding"/>
    <property type="evidence" value="ECO:0007669"/>
    <property type="project" value="InterPro"/>
</dbReference>
<dbReference type="InterPro" id="IPR036565">
    <property type="entry name" value="Mur-like_cat_sf"/>
</dbReference>
<proteinExistence type="predicted"/>